<proteinExistence type="inferred from homology"/>
<reference evidence="7 8" key="1">
    <citation type="journal article" date="2020" name="Mol. Biol. Evol.">
        <title>Distinct Expression and Methylation Patterns for Genes with Different Fates following a Single Whole-Genome Duplication in Flowering Plants.</title>
        <authorList>
            <person name="Shi T."/>
            <person name="Rahmani R.S."/>
            <person name="Gugger P.F."/>
            <person name="Wang M."/>
            <person name="Li H."/>
            <person name="Zhang Y."/>
            <person name="Li Z."/>
            <person name="Wang Q."/>
            <person name="Van de Peer Y."/>
            <person name="Marchal K."/>
            <person name="Chen J."/>
        </authorList>
    </citation>
    <scope>NUCLEOTIDE SEQUENCE [LARGE SCALE GENOMIC DNA]</scope>
    <source>
        <tissue evidence="7">Leaf</tissue>
    </source>
</reference>
<feature type="transmembrane region" description="Helical" evidence="6">
    <location>
        <begin position="51"/>
        <end position="72"/>
    </location>
</feature>
<keyword evidence="4 6" id="KW-1133">Transmembrane helix</keyword>
<feature type="transmembrane region" description="Helical" evidence="6">
    <location>
        <begin position="234"/>
        <end position="253"/>
    </location>
</feature>
<dbReference type="Proteomes" id="UP000607653">
    <property type="component" value="Unassembled WGS sequence"/>
</dbReference>
<feature type="transmembrane region" description="Helical" evidence="6">
    <location>
        <begin position="84"/>
        <end position="103"/>
    </location>
</feature>
<evidence type="ECO:0000256" key="4">
    <source>
        <dbReference type="ARBA" id="ARBA00022989"/>
    </source>
</evidence>
<evidence type="ECO:0000313" key="7">
    <source>
        <dbReference type="EMBL" id="DAD20014.1"/>
    </source>
</evidence>
<feature type="transmembrane region" description="Helical" evidence="6">
    <location>
        <begin position="168"/>
        <end position="190"/>
    </location>
</feature>
<dbReference type="PANTHER" id="PTHR47830">
    <property type="entry name" value="OS11G0534100 PROTEIN"/>
    <property type="match status" value="1"/>
</dbReference>
<feature type="transmembrane region" description="Helical" evidence="6">
    <location>
        <begin position="6"/>
        <end position="30"/>
    </location>
</feature>
<comment type="caution">
    <text evidence="7">The sequence shown here is derived from an EMBL/GenBank/DDBJ whole genome shotgun (WGS) entry which is preliminary data.</text>
</comment>
<dbReference type="PANTHER" id="PTHR47830:SF2">
    <property type="entry name" value="PROTEIN, PUTATIVE-RELATED"/>
    <property type="match status" value="1"/>
</dbReference>
<organism evidence="7 8">
    <name type="scientific">Nelumbo nucifera</name>
    <name type="common">Sacred lotus</name>
    <dbReference type="NCBI Taxonomy" id="4432"/>
    <lineage>
        <taxon>Eukaryota</taxon>
        <taxon>Viridiplantae</taxon>
        <taxon>Streptophyta</taxon>
        <taxon>Embryophyta</taxon>
        <taxon>Tracheophyta</taxon>
        <taxon>Spermatophyta</taxon>
        <taxon>Magnoliopsida</taxon>
        <taxon>Proteales</taxon>
        <taxon>Nelumbonaceae</taxon>
        <taxon>Nelumbo</taxon>
    </lineage>
</organism>
<feature type="transmembrane region" description="Helical" evidence="6">
    <location>
        <begin position="110"/>
        <end position="131"/>
    </location>
</feature>
<accession>A0A822XEZ0</accession>
<comment type="similarity">
    <text evidence="2">Belongs to the TMEM45 family.</text>
</comment>
<comment type="subcellular location">
    <subcellularLocation>
        <location evidence="1">Membrane</location>
        <topology evidence="1">Multi-pass membrane protein</topology>
    </subcellularLocation>
</comment>
<keyword evidence="8" id="KW-1185">Reference proteome</keyword>
<feature type="transmembrane region" description="Helical" evidence="6">
    <location>
        <begin position="143"/>
        <end position="161"/>
    </location>
</feature>
<dbReference type="InterPro" id="IPR006904">
    <property type="entry name" value="DUF716"/>
</dbReference>
<sequence length="288" mass="32630">MSSLATHFSAFIFLFPIGIRRLLCSFSLYLRNPSLYRSKTWYSSEPRWKNIDLYFLLIALPIASFSWIFLFLTFSGHPTYRFTFFNQAAVTLIFWVFIILVILRENFDPFLINEGMLFIFAGIAFLIEYSFVGKGFTGLGSHVYELLAGLTLVCAAACFYLSFRPTAFFAEVVLSSGLIFKGTWVLQAGLSLYTDTFSLKGCHKISLSRSLDKINEQCDLEEDSLRGVALMDLLFAWHAVLVLVMSFTLFGVLSCNRNLRCGEGAAPSLADIDSESMLRRPLPEFEVE</sequence>
<dbReference type="GO" id="GO:0016020">
    <property type="term" value="C:membrane"/>
    <property type="evidence" value="ECO:0007669"/>
    <property type="project" value="UniProtKB-SubCell"/>
</dbReference>
<protein>
    <submittedName>
        <fullName evidence="7">Uncharacterized protein</fullName>
    </submittedName>
</protein>
<dbReference type="AlphaFoldDB" id="A0A822XEZ0"/>
<keyword evidence="3 6" id="KW-0812">Transmembrane</keyword>
<evidence type="ECO:0000256" key="5">
    <source>
        <dbReference type="ARBA" id="ARBA00023136"/>
    </source>
</evidence>
<gene>
    <name evidence="7" type="ORF">HUJ06_021477</name>
</gene>
<evidence type="ECO:0000313" key="8">
    <source>
        <dbReference type="Proteomes" id="UP000607653"/>
    </source>
</evidence>
<dbReference type="Pfam" id="PF04819">
    <property type="entry name" value="DUF716"/>
    <property type="match status" value="1"/>
</dbReference>
<name>A0A822XEZ0_NELNU</name>
<evidence type="ECO:0000256" key="3">
    <source>
        <dbReference type="ARBA" id="ARBA00022692"/>
    </source>
</evidence>
<evidence type="ECO:0000256" key="2">
    <source>
        <dbReference type="ARBA" id="ARBA00006948"/>
    </source>
</evidence>
<dbReference type="EMBL" id="DUZY01000001">
    <property type="protein sequence ID" value="DAD20014.1"/>
    <property type="molecule type" value="Genomic_DNA"/>
</dbReference>
<keyword evidence="5 6" id="KW-0472">Membrane</keyword>
<evidence type="ECO:0000256" key="1">
    <source>
        <dbReference type="ARBA" id="ARBA00004141"/>
    </source>
</evidence>
<evidence type="ECO:0000256" key="6">
    <source>
        <dbReference type="SAM" id="Phobius"/>
    </source>
</evidence>